<keyword evidence="1" id="KW-0132">Cell division</keyword>
<dbReference type="PROSITE" id="PS00675">
    <property type="entry name" value="SIGMA54_INTERACT_1"/>
    <property type="match status" value="1"/>
</dbReference>
<organism evidence="9 10">
    <name type="scientific">Gonapodya prolifera (strain JEL478)</name>
    <name type="common">Monoblepharis prolifera</name>
    <dbReference type="NCBI Taxonomy" id="1344416"/>
    <lineage>
        <taxon>Eukaryota</taxon>
        <taxon>Fungi</taxon>
        <taxon>Fungi incertae sedis</taxon>
        <taxon>Chytridiomycota</taxon>
        <taxon>Chytridiomycota incertae sedis</taxon>
        <taxon>Monoblepharidomycetes</taxon>
        <taxon>Monoblepharidales</taxon>
        <taxon>Gonapodyaceae</taxon>
        <taxon>Gonapodya</taxon>
    </lineage>
</organism>
<keyword evidence="2 6" id="KW-0547">Nucleotide-binding</keyword>
<evidence type="ECO:0000259" key="8">
    <source>
        <dbReference type="PROSITE" id="PS51719"/>
    </source>
</evidence>
<evidence type="ECO:0000256" key="4">
    <source>
        <dbReference type="ARBA" id="ARBA00023134"/>
    </source>
</evidence>
<protein>
    <submittedName>
        <fullName evidence="9">Septin</fullName>
    </submittedName>
</protein>
<keyword evidence="3 7" id="KW-0175">Coiled coil</keyword>
<dbReference type="Pfam" id="PF00735">
    <property type="entry name" value="Septin"/>
    <property type="match status" value="1"/>
</dbReference>
<dbReference type="GO" id="GO:0000281">
    <property type="term" value="P:mitotic cytokinesis"/>
    <property type="evidence" value="ECO:0007669"/>
    <property type="project" value="UniProtKB-ARBA"/>
</dbReference>
<dbReference type="PROSITE" id="PS51719">
    <property type="entry name" value="G_SEPTIN"/>
    <property type="match status" value="1"/>
</dbReference>
<keyword evidence="4 6" id="KW-0342">GTP-binding</keyword>
<dbReference type="OMA" id="EASHAEI"/>
<dbReference type="OrthoDB" id="416553at2759"/>
<proteinExistence type="inferred from homology"/>
<dbReference type="Proteomes" id="UP000070544">
    <property type="component" value="Unassembled WGS sequence"/>
</dbReference>
<feature type="domain" description="Septin-type G" evidence="8">
    <location>
        <begin position="33"/>
        <end position="306"/>
    </location>
</feature>
<dbReference type="EMBL" id="KQ965732">
    <property type="protein sequence ID" value="KXS21904.1"/>
    <property type="molecule type" value="Genomic_DNA"/>
</dbReference>
<dbReference type="PANTHER" id="PTHR18884">
    <property type="entry name" value="SEPTIN"/>
    <property type="match status" value="1"/>
</dbReference>
<name>A0A139AYX2_GONPJ</name>
<evidence type="ECO:0000313" key="9">
    <source>
        <dbReference type="EMBL" id="KXS21904.1"/>
    </source>
</evidence>
<evidence type="ECO:0000256" key="3">
    <source>
        <dbReference type="ARBA" id="ARBA00023054"/>
    </source>
</evidence>
<keyword evidence="10" id="KW-1185">Reference proteome</keyword>
<dbReference type="GO" id="GO:0032161">
    <property type="term" value="C:cleavage apparatus septin structure"/>
    <property type="evidence" value="ECO:0007669"/>
    <property type="project" value="UniProtKB-ARBA"/>
</dbReference>
<dbReference type="SUPFAM" id="SSF52540">
    <property type="entry name" value="P-loop containing nucleoside triphosphate hydrolases"/>
    <property type="match status" value="1"/>
</dbReference>
<evidence type="ECO:0000256" key="1">
    <source>
        <dbReference type="ARBA" id="ARBA00022618"/>
    </source>
</evidence>
<comment type="similarity">
    <text evidence="6">Belongs to the TRAFAC class TrmE-Era-EngA-EngB-Septin-like GTPase superfamily. Septin GTPase family.</text>
</comment>
<dbReference type="AlphaFoldDB" id="A0A139AYX2"/>
<dbReference type="InterPro" id="IPR030379">
    <property type="entry name" value="G_SEPTIN_dom"/>
</dbReference>
<keyword evidence="5" id="KW-0131">Cell cycle</keyword>
<evidence type="ECO:0000256" key="6">
    <source>
        <dbReference type="RuleBase" id="RU004560"/>
    </source>
</evidence>
<dbReference type="STRING" id="1344416.A0A139AYX2"/>
<dbReference type="Gene3D" id="3.40.50.300">
    <property type="entry name" value="P-loop containing nucleotide triphosphate hydrolases"/>
    <property type="match status" value="1"/>
</dbReference>
<dbReference type="InterPro" id="IPR027417">
    <property type="entry name" value="P-loop_NTPase"/>
</dbReference>
<reference evidence="9 10" key="1">
    <citation type="journal article" date="2015" name="Genome Biol. Evol.">
        <title>Phylogenomic analyses indicate that early fungi evolved digesting cell walls of algal ancestors of land plants.</title>
        <authorList>
            <person name="Chang Y."/>
            <person name="Wang S."/>
            <person name="Sekimoto S."/>
            <person name="Aerts A.L."/>
            <person name="Choi C."/>
            <person name="Clum A."/>
            <person name="LaButti K.M."/>
            <person name="Lindquist E.A."/>
            <person name="Yee Ngan C."/>
            <person name="Ohm R.A."/>
            <person name="Salamov A.A."/>
            <person name="Grigoriev I.V."/>
            <person name="Spatafora J.W."/>
            <person name="Berbee M.L."/>
        </authorList>
    </citation>
    <scope>NUCLEOTIDE SEQUENCE [LARGE SCALE GENOMIC DNA]</scope>
    <source>
        <strain evidence="9 10">JEL478</strain>
    </source>
</reference>
<evidence type="ECO:0000313" key="10">
    <source>
        <dbReference type="Proteomes" id="UP000070544"/>
    </source>
</evidence>
<dbReference type="CDD" id="cd01850">
    <property type="entry name" value="CDC_Septin"/>
    <property type="match status" value="1"/>
</dbReference>
<evidence type="ECO:0000256" key="2">
    <source>
        <dbReference type="ARBA" id="ARBA00022741"/>
    </source>
</evidence>
<dbReference type="FunFam" id="3.40.50.300:FF:000162">
    <property type="entry name" value="septin-7 isoform X1"/>
    <property type="match status" value="1"/>
</dbReference>
<gene>
    <name evidence="9" type="ORF">M427DRAFT_93240</name>
</gene>
<dbReference type="GO" id="GO:0005525">
    <property type="term" value="F:GTP binding"/>
    <property type="evidence" value="ECO:0007669"/>
    <property type="project" value="UniProtKB-KW"/>
</dbReference>
<sequence>MAPVALTPATNGVKSEIGVALLPNQRHDIVYRKGTNYNILVVGESGSGKTTFINTLFSTLMKDYENEMERFEKQYGHTVDITIMRADIEEKGFHCRLTIIDTPGFGDYVNNSDCWVPIVDYVDDQHAAYLEQEQQPKRDNIDDMRVHVCLYFVQPTGHNLSALDIRVMKELSTRVNVIPVIAKADTLTRAEVTAFKDRIRDALYTHGISVYTPPNDADDEEDQARNRELMTALPFAIIGSDKEVVRKDGTRVKGRQFLWGVAEVENENHCDFVKLRNLLMRRHMDDLVRQTEEMHYETFRSAKMASEGKNDDDPVTRWKMKEDEENMRRRFTELVRQEENRFKSWEQKLLSERDRLNKDLEESHMQVKKLSDEVRAVEEGRQRY</sequence>
<evidence type="ECO:0000256" key="5">
    <source>
        <dbReference type="ARBA" id="ARBA00023306"/>
    </source>
</evidence>
<dbReference type="InterPro" id="IPR025662">
    <property type="entry name" value="Sigma_54_int_dom_ATP-bd_1"/>
</dbReference>
<dbReference type="InterPro" id="IPR016491">
    <property type="entry name" value="Septin"/>
</dbReference>
<dbReference type="GO" id="GO:0031105">
    <property type="term" value="C:septin complex"/>
    <property type="evidence" value="ECO:0007669"/>
    <property type="project" value="UniProtKB-ARBA"/>
</dbReference>
<feature type="coiled-coil region" evidence="7">
    <location>
        <begin position="321"/>
        <end position="373"/>
    </location>
</feature>
<accession>A0A139AYX2</accession>
<evidence type="ECO:0000256" key="7">
    <source>
        <dbReference type="SAM" id="Coils"/>
    </source>
</evidence>
<dbReference type="PIRSF" id="PIRSF006698">
    <property type="entry name" value="Septin"/>
    <property type="match status" value="1"/>
</dbReference>